<proteinExistence type="predicted"/>
<dbReference type="InterPro" id="IPR011701">
    <property type="entry name" value="MFS"/>
</dbReference>
<feature type="transmembrane region" description="Helical" evidence="7">
    <location>
        <begin position="465"/>
        <end position="487"/>
    </location>
</feature>
<dbReference type="InParanoid" id="D8LRH9"/>
<evidence type="ECO:0000313" key="8">
    <source>
        <dbReference type="EMBL" id="CBN75080.1"/>
    </source>
</evidence>
<accession>D8LRH9</accession>
<reference evidence="8 9" key="1">
    <citation type="journal article" date="2010" name="Nature">
        <title>The Ectocarpus genome and the independent evolution of multicellularity in brown algae.</title>
        <authorList>
            <person name="Cock J.M."/>
            <person name="Sterck L."/>
            <person name="Rouze P."/>
            <person name="Scornet D."/>
            <person name="Allen A.E."/>
            <person name="Amoutzias G."/>
            <person name="Anthouard V."/>
            <person name="Artiguenave F."/>
            <person name="Aury J.M."/>
            <person name="Badger J.H."/>
            <person name="Beszteri B."/>
            <person name="Billiau K."/>
            <person name="Bonnet E."/>
            <person name="Bothwell J.H."/>
            <person name="Bowler C."/>
            <person name="Boyen C."/>
            <person name="Brownlee C."/>
            <person name="Carrano C.J."/>
            <person name="Charrier B."/>
            <person name="Cho G.Y."/>
            <person name="Coelho S.M."/>
            <person name="Collen J."/>
            <person name="Corre E."/>
            <person name="Da Silva C."/>
            <person name="Delage L."/>
            <person name="Delaroque N."/>
            <person name="Dittami S.M."/>
            <person name="Doulbeau S."/>
            <person name="Elias M."/>
            <person name="Farnham G."/>
            <person name="Gachon C.M."/>
            <person name="Gschloessl B."/>
            <person name="Heesch S."/>
            <person name="Jabbari K."/>
            <person name="Jubin C."/>
            <person name="Kawai H."/>
            <person name="Kimura K."/>
            <person name="Kloareg B."/>
            <person name="Kupper F.C."/>
            <person name="Lang D."/>
            <person name="Le Bail A."/>
            <person name="Leblanc C."/>
            <person name="Lerouge P."/>
            <person name="Lohr M."/>
            <person name="Lopez P.J."/>
            <person name="Martens C."/>
            <person name="Maumus F."/>
            <person name="Michel G."/>
            <person name="Miranda-Saavedra D."/>
            <person name="Morales J."/>
            <person name="Moreau H."/>
            <person name="Motomura T."/>
            <person name="Nagasato C."/>
            <person name="Napoli C.A."/>
            <person name="Nelson D.R."/>
            <person name="Nyvall-Collen P."/>
            <person name="Peters A.F."/>
            <person name="Pommier C."/>
            <person name="Potin P."/>
            <person name="Poulain J."/>
            <person name="Quesneville H."/>
            <person name="Read B."/>
            <person name="Rensing S.A."/>
            <person name="Ritter A."/>
            <person name="Rousvoal S."/>
            <person name="Samanta M."/>
            <person name="Samson G."/>
            <person name="Schroeder D.C."/>
            <person name="Segurens B."/>
            <person name="Strittmatter M."/>
            <person name="Tonon T."/>
            <person name="Tregear J.W."/>
            <person name="Valentin K."/>
            <person name="von Dassow P."/>
            <person name="Yamagishi T."/>
            <person name="Van de Peer Y."/>
            <person name="Wincker P."/>
        </authorList>
    </citation>
    <scope>NUCLEOTIDE SEQUENCE [LARGE SCALE GENOMIC DNA]</scope>
    <source>
        <strain evidence="9">Ec32 / CCAP1310/4</strain>
    </source>
</reference>
<keyword evidence="2" id="KW-0813">Transport</keyword>
<feature type="transmembrane region" description="Helical" evidence="7">
    <location>
        <begin position="71"/>
        <end position="90"/>
    </location>
</feature>
<dbReference type="SUPFAM" id="SSF103473">
    <property type="entry name" value="MFS general substrate transporter"/>
    <property type="match status" value="1"/>
</dbReference>
<sequence length="672" mass="73012">MALHRSAGVVSRLPSHEKQKMETTPFPWLPMLAIAIGLVSHSYALTSLFPYVGYMVQHLGVTDDKDEAGYYAGYVSSAFMVGRVGSSYFWGRFADSHGRLPVIYAGLTSMVVLSIAFGLSTSFLWALGCRFLLGVLNGLLGISKAMTSEVCGKEHEATGMAYVLGCASIGLVIGPGLGGLLAEPATHYPTVFSQSGLFGRFPYLLPNIVGAGIALTGLPFVFFFLKETRHVHNNRGDSSGEFKLLSVSEAGTVETHEAATVEEGGMVEMTPTARTQNTLESDTNGSGRDNILLADRRAEGSRAVRYDGGIEGRSGTADCYDIDEDHGRNSGEQSRQLLSASGRSSNDDYVDDGDERDEAAAFGAGGGRKSNRERFRTTTRALQRLEKAKGFGDSDSGGEGRWGRRSTCWRECLVPIQLLTERRTRNVMFVYALFSFVAIGNRELYPLWALSTVASGGLDWSSKQIGQALSVCGIFMLFFQLLVYPRLSKRIGATRSQRWACFLSIPVFLVFPTLSHLRGTERTLVAASLVLLFLTNAVANTVFINVALATNNAVEPSRRGTLTGLSMTTGSLAKAAGPTFFSSIFAWSIDGRRRPFPLDYHLAFYLLALGMVLVSWASWGTICSPEPVQSQSAACVVPARDRWKYSQEREYEYHGGVTAEKSLGDASKAIPK</sequence>
<organism evidence="8 9">
    <name type="scientific">Ectocarpus siliculosus</name>
    <name type="common">Brown alga</name>
    <name type="synonym">Conferva siliculosa</name>
    <dbReference type="NCBI Taxonomy" id="2880"/>
    <lineage>
        <taxon>Eukaryota</taxon>
        <taxon>Sar</taxon>
        <taxon>Stramenopiles</taxon>
        <taxon>Ochrophyta</taxon>
        <taxon>PX clade</taxon>
        <taxon>Phaeophyceae</taxon>
        <taxon>Ectocarpales</taxon>
        <taxon>Ectocarpaceae</taxon>
        <taxon>Ectocarpus</taxon>
    </lineage>
</organism>
<evidence type="ECO:0008006" key="10">
    <source>
        <dbReference type="Google" id="ProtNLM"/>
    </source>
</evidence>
<feature type="transmembrane region" description="Helical" evidence="7">
    <location>
        <begin position="201"/>
        <end position="225"/>
    </location>
</feature>
<evidence type="ECO:0000256" key="7">
    <source>
        <dbReference type="SAM" id="Phobius"/>
    </source>
</evidence>
<dbReference type="GO" id="GO:0016020">
    <property type="term" value="C:membrane"/>
    <property type="evidence" value="ECO:0007669"/>
    <property type="project" value="UniProtKB-SubCell"/>
</dbReference>
<protein>
    <recommendedName>
        <fullName evidence="10">Major facilitator superfamily (MFS) profile domain-containing protein</fullName>
    </recommendedName>
</protein>
<feature type="transmembrane region" description="Helical" evidence="7">
    <location>
        <begin position="523"/>
        <end position="549"/>
    </location>
</feature>
<dbReference type="InterPro" id="IPR036259">
    <property type="entry name" value="MFS_trans_sf"/>
</dbReference>
<dbReference type="GO" id="GO:0022857">
    <property type="term" value="F:transmembrane transporter activity"/>
    <property type="evidence" value="ECO:0007669"/>
    <property type="project" value="InterPro"/>
</dbReference>
<keyword evidence="3 7" id="KW-0812">Transmembrane</keyword>
<feature type="transmembrane region" description="Helical" evidence="7">
    <location>
        <begin position="28"/>
        <end position="51"/>
    </location>
</feature>
<feature type="compositionally biased region" description="Acidic residues" evidence="6">
    <location>
        <begin position="348"/>
        <end position="357"/>
    </location>
</feature>
<keyword evidence="4 7" id="KW-1133">Transmembrane helix</keyword>
<feature type="transmembrane region" description="Helical" evidence="7">
    <location>
        <begin position="102"/>
        <end position="119"/>
    </location>
</feature>
<evidence type="ECO:0000256" key="3">
    <source>
        <dbReference type="ARBA" id="ARBA00022692"/>
    </source>
</evidence>
<evidence type="ECO:0000256" key="2">
    <source>
        <dbReference type="ARBA" id="ARBA00022448"/>
    </source>
</evidence>
<feature type="transmembrane region" description="Helical" evidence="7">
    <location>
        <begin position="159"/>
        <end position="181"/>
    </location>
</feature>
<evidence type="ECO:0000256" key="6">
    <source>
        <dbReference type="SAM" id="MobiDB-lite"/>
    </source>
</evidence>
<feature type="transmembrane region" description="Helical" evidence="7">
    <location>
        <begin position="427"/>
        <end position="445"/>
    </location>
</feature>
<keyword evidence="9" id="KW-1185">Reference proteome</keyword>
<feature type="transmembrane region" description="Helical" evidence="7">
    <location>
        <begin position="499"/>
        <end position="517"/>
    </location>
</feature>
<evidence type="ECO:0000313" key="9">
    <source>
        <dbReference type="Proteomes" id="UP000002630"/>
    </source>
</evidence>
<gene>
    <name evidence="8" type="ORF">Esi_0066_0093</name>
</gene>
<dbReference type="EMBL" id="FN649760">
    <property type="protein sequence ID" value="CBN75080.1"/>
    <property type="molecule type" value="Genomic_DNA"/>
</dbReference>
<dbReference type="Gene3D" id="1.20.1250.20">
    <property type="entry name" value="MFS general substrate transporter like domains"/>
    <property type="match status" value="2"/>
</dbReference>
<comment type="subcellular location">
    <subcellularLocation>
        <location evidence="1">Membrane</location>
        <topology evidence="1">Multi-pass membrane protein</topology>
    </subcellularLocation>
</comment>
<evidence type="ECO:0000256" key="4">
    <source>
        <dbReference type="ARBA" id="ARBA00022989"/>
    </source>
</evidence>
<dbReference type="Proteomes" id="UP000002630">
    <property type="component" value="Unassembled WGS sequence"/>
</dbReference>
<feature type="compositionally biased region" description="Polar residues" evidence="6">
    <location>
        <begin position="330"/>
        <end position="344"/>
    </location>
</feature>
<dbReference type="PANTHER" id="PTHR23504">
    <property type="entry name" value="MAJOR FACILITATOR SUPERFAMILY DOMAIN-CONTAINING PROTEIN 10"/>
    <property type="match status" value="1"/>
</dbReference>
<dbReference type="AlphaFoldDB" id="D8LRH9"/>
<feature type="transmembrane region" description="Helical" evidence="7">
    <location>
        <begin position="602"/>
        <end position="622"/>
    </location>
</feature>
<feature type="transmembrane region" description="Helical" evidence="7">
    <location>
        <begin position="125"/>
        <end position="147"/>
    </location>
</feature>
<keyword evidence="5 7" id="KW-0472">Membrane</keyword>
<dbReference type="OrthoDB" id="26679at2759"/>
<dbReference type="PANTHER" id="PTHR23504:SF15">
    <property type="entry name" value="MAJOR FACILITATOR SUPERFAMILY (MFS) PROFILE DOMAIN-CONTAINING PROTEIN"/>
    <property type="match status" value="1"/>
</dbReference>
<name>D8LRH9_ECTSI</name>
<evidence type="ECO:0000256" key="1">
    <source>
        <dbReference type="ARBA" id="ARBA00004141"/>
    </source>
</evidence>
<evidence type="ECO:0000256" key="5">
    <source>
        <dbReference type="ARBA" id="ARBA00023136"/>
    </source>
</evidence>
<dbReference type="eggNOG" id="KOG2615">
    <property type="taxonomic scope" value="Eukaryota"/>
</dbReference>
<feature type="region of interest" description="Disordered" evidence="6">
    <location>
        <begin position="315"/>
        <end position="375"/>
    </location>
</feature>
<dbReference type="Pfam" id="PF07690">
    <property type="entry name" value="MFS_1"/>
    <property type="match status" value="1"/>
</dbReference>